<gene>
    <name evidence="1" type="ORF">GBAR_LOCUS30245</name>
</gene>
<dbReference type="Proteomes" id="UP001174909">
    <property type="component" value="Unassembled WGS sequence"/>
</dbReference>
<feature type="non-terminal residue" evidence="1">
    <location>
        <position position="149"/>
    </location>
</feature>
<accession>A0AA35TWU3</accession>
<evidence type="ECO:0000313" key="2">
    <source>
        <dbReference type="Proteomes" id="UP001174909"/>
    </source>
</evidence>
<protein>
    <submittedName>
        <fullName evidence="1">Uncharacterized protein</fullName>
    </submittedName>
</protein>
<keyword evidence="2" id="KW-1185">Reference proteome</keyword>
<sequence length="149" mass="16448">MCDCNDCLCHTDSVSFNRTCIYKDHLCSFFVSCAVCWPMMNCSIGDCHPSPLDYLNSDGISVSCTFERDGCTVDYQVVLSGAFNNMGSVFVGGERGLTTVFNRLCFLTSVDFCRLSGLRHTGSAGLDHSCVNQWRYSIARTAATSCRHM</sequence>
<evidence type="ECO:0000313" key="1">
    <source>
        <dbReference type="EMBL" id="CAI8055383.1"/>
    </source>
</evidence>
<name>A0AA35TWU3_GEOBA</name>
<comment type="caution">
    <text evidence="1">The sequence shown here is derived from an EMBL/GenBank/DDBJ whole genome shotgun (WGS) entry which is preliminary data.</text>
</comment>
<dbReference type="AlphaFoldDB" id="A0AA35TWU3"/>
<dbReference type="EMBL" id="CASHTH010004275">
    <property type="protein sequence ID" value="CAI8055383.1"/>
    <property type="molecule type" value="Genomic_DNA"/>
</dbReference>
<proteinExistence type="predicted"/>
<reference evidence="1" key="1">
    <citation type="submission" date="2023-03" db="EMBL/GenBank/DDBJ databases">
        <authorList>
            <person name="Steffen K."/>
            <person name="Cardenas P."/>
        </authorList>
    </citation>
    <scope>NUCLEOTIDE SEQUENCE</scope>
</reference>
<organism evidence="1 2">
    <name type="scientific">Geodia barretti</name>
    <name type="common">Barrett's horny sponge</name>
    <dbReference type="NCBI Taxonomy" id="519541"/>
    <lineage>
        <taxon>Eukaryota</taxon>
        <taxon>Metazoa</taxon>
        <taxon>Porifera</taxon>
        <taxon>Demospongiae</taxon>
        <taxon>Heteroscleromorpha</taxon>
        <taxon>Tetractinellida</taxon>
        <taxon>Astrophorina</taxon>
        <taxon>Geodiidae</taxon>
        <taxon>Geodia</taxon>
    </lineage>
</organism>